<reference evidence="2 3" key="1">
    <citation type="submission" date="2024-10" db="EMBL/GenBank/DDBJ databases">
        <title>Updated reference genomes for cyclostephanoid diatoms.</title>
        <authorList>
            <person name="Roberts W.R."/>
            <person name="Alverson A.J."/>
        </authorList>
    </citation>
    <scope>NUCLEOTIDE SEQUENCE [LARGE SCALE GENOMIC DNA]</scope>
    <source>
        <strain evidence="2 3">AJA010-31</strain>
    </source>
</reference>
<dbReference type="Proteomes" id="UP001530400">
    <property type="component" value="Unassembled WGS sequence"/>
</dbReference>
<feature type="compositionally biased region" description="Polar residues" evidence="1">
    <location>
        <begin position="855"/>
        <end position="867"/>
    </location>
</feature>
<evidence type="ECO:0000313" key="3">
    <source>
        <dbReference type="Proteomes" id="UP001530400"/>
    </source>
</evidence>
<comment type="caution">
    <text evidence="2">The sequence shown here is derived from an EMBL/GenBank/DDBJ whole genome shotgun (WGS) entry which is preliminary data.</text>
</comment>
<sequence length="1163" mass="125410">MKFALLFAGSTLAVDGLKQKNRKLRGSQAERNLPYSQSLNSPTNNAWGSDFVATPAPTPWSGDAWGGLSTESVTEDGLEGRWGGSWITGGSKSNKMTLNVAGGLPKKREYVQVSGVSGRKKNKGYGINVSGKKIDKGNGLNVSVSSESGSGIYVSGAGGKSKGSFTIPGGSTKHNNETPAQPVNVQSVDGWSSDGHVPVPVPVVRGKWSGDGHITPLVTPNPTPYPTWKGDAHVVTPLPTWKGDAHPPSNEPVIPVITPAPSSCEARMFWHPNDDYTMCSNEENYESDSSYIYTTLEACCKAMFGTSTCDFVDVCNTPSPSVSVVTPAPTPCGAQVFYFNGETCSNEMHLADAPAYNNVMFCCNMNFGAGSFMNGSCQYVDVCNTLPPSPSVVSPEPTPSPETPAPTPCGAQVFYFNGETCSNEMHLADAPAYNNVMFCCNMNFGAGSFMNGSCQYVDVCNTLPPSPSVVSPEPTPSPGTPAPTPCGAQVFYFNGETCSNEMHLADAPAYNNVMFCCNMNFGAGSFMNGSCQYVDVCNTLPPSPSVVTPEPTPLPETPAPTPCEAQVFFFDGNVCSNEFYIADAPAYNNVMFCCNVNFGAGSVMNGSCQYVDVCNTLPPIPSIVTPEPTPSPETPAPTPCEAQVFYFDGNVCSNEFIIADASAYNSAMACCNMNFGSGSFMNGQCNYVDECNTLRPSPSMVTPEPTPSPIETIVTPSPVTPAPTPCESLLFFFDGETCSNEFYIADASSYESPAACCNANFGMESLTTGSCNYVDICNTLPPSPAPVTTEVTPPPTEMTLVTPPPTEAIATPPPSPEPTPIPSVETIISPPTPVPTPIPTDMISVVPTPAPSFGATPTVSKETTASFRTEEIEQDDECDKATRMFQKTFNEMGIDRSGGTSNRTDNLKVDTSEPDNLNFFYNGFIQAHWLMKSTNLRLDKNSEQQQIFCNQSWPRSLCNRDDINRFDNDYTSHTVICLNPAEVFCDHPSCDEARCGKQGCLRCYRFLPRDYTLSANGTIIGRPSERSYDMITFIKCSWCYVSYCSNHIESGSLGQDWYQCEVCQKSSCPDCVSQVYNHIPDPMGCQVVSNGRICGRKMCKDCTWCVGIVYDGAVIAEKESMMTSNEKESMSNVEKCCPACQLQVLERMQEMQKMQNSFMGFMP</sequence>
<evidence type="ECO:0000256" key="1">
    <source>
        <dbReference type="SAM" id="MobiDB-lite"/>
    </source>
</evidence>
<protein>
    <submittedName>
        <fullName evidence="2">Uncharacterized protein</fullName>
    </submittedName>
</protein>
<name>A0ABD3NA37_9STRA</name>
<dbReference type="AlphaFoldDB" id="A0ABD3NA37"/>
<feature type="region of interest" description="Disordered" evidence="1">
    <location>
        <begin position="849"/>
        <end position="876"/>
    </location>
</feature>
<proteinExistence type="predicted"/>
<keyword evidence="3" id="KW-1185">Reference proteome</keyword>
<accession>A0ABD3NA37</accession>
<gene>
    <name evidence="2" type="ORF">ACHAWO_008667</name>
</gene>
<organism evidence="2 3">
    <name type="scientific">Cyclotella atomus</name>
    <dbReference type="NCBI Taxonomy" id="382360"/>
    <lineage>
        <taxon>Eukaryota</taxon>
        <taxon>Sar</taxon>
        <taxon>Stramenopiles</taxon>
        <taxon>Ochrophyta</taxon>
        <taxon>Bacillariophyta</taxon>
        <taxon>Coscinodiscophyceae</taxon>
        <taxon>Thalassiosirophycidae</taxon>
        <taxon>Stephanodiscales</taxon>
        <taxon>Stephanodiscaceae</taxon>
        <taxon>Cyclotella</taxon>
    </lineage>
</organism>
<dbReference type="PANTHER" id="PTHR24216">
    <property type="entry name" value="PAXILLIN-RELATED"/>
    <property type="match status" value="1"/>
</dbReference>
<evidence type="ECO:0000313" key="2">
    <source>
        <dbReference type="EMBL" id="KAL3771881.1"/>
    </source>
</evidence>
<dbReference type="EMBL" id="JALLPJ020001279">
    <property type="protein sequence ID" value="KAL3771881.1"/>
    <property type="molecule type" value="Genomic_DNA"/>
</dbReference>
<dbReference type="PANTHER" id="PTHR24216:SF65">
    <property type="entry name" value="PAXILLIN-LIKE PROTEIN 1"/>
    <property type="match status" value="1"/>
</dbReference>